<accession>A0ABY5AV72</accession>
<keyword evidence="3" id="KW-1185">Reference proteome</keyword>
<keyword evidence="2" id="KW-0255">Endonuclease</keyword>
<reference evidence="2" key="1">
    <citation type="submission" date="2022-06" db="EMBL/GenBank/DDBJ databases">
        <title>Genome sequence of Phormidium yuhuli AB48 isolated from an industrial photobioreactor environment.</title>
        <authorList>
            <person name="Qiu Y."/>
            <person name="Noonan A.J.C."/>
            <person name="Dofher K."/>
            <person name="Koch M."/>
            <person name="Kieft B."/>
            <person name="Lin X."/>
            <person name="Ziels R.M."/>
            <person name="Hallam S.J."/>
        </authorList>
    </citation>
    <scope>NUCLEOTIDE SEQUENCE</scope>
    <source>
        <strain evidence="2">AB48</strain>
    </source>
</reference>
<sequence length="192" mass="22982">MKTKTQYYTPQDYLKLEENYQDKHEYRDREIIPIAGETTNHNKIALNFCRQFPLSIGDIDYEVYLGDVKLWIPAYRQYTYPDVMVIEGQPMYQGTGTTAVMNPTLIVEVLSNSTRNYDQGDKFDAYRSRPQVRDDLLICQYQYQVKYFSKTSENQWLLTEYRNLEDEIQLRSIEFRISLAEMYRRVNLQESQ</sequence>
<feature type="domain" description="Putative restriction endonuclease" evidence="1">
    <location>
        <begin position="11"/>
        <end position="175"/>
    </location>
</feature>
<dbReference type="Pfam" id="PF05685">
    <property type="entry name" value="Uma2"/>
    <property type="match status" value="1"/>
</dbReference>
<dbReference type="EMBL" id="CP098611">
    <property type="protein sequence ID" value="USR92028.1"/>
    <property type="molecule type" value="Genomic_DNA"/>
</dbReference>
<dbReference type="InterPro" id="IPR012296">
    <property type="entry name" value="Nuclease_put_TT1808"/>
</dbReference>
<dbReference type="PANTHER" id="PTHR36558:SF1">
    <property type="entry name" value="RESTRICTION ENDONUCLEASE DOMAIN-CONTAINING PROTEIN-RELATED"/>
    <property type="match status" value="1"/>
</dbReference>
<dbReference type="InterPro" id="IPR011335">
    <property type="entry name" value="Restrct_endonuc-II-like"/>
</dbReference>
<organism evidence="2 3">
    <name type="scientific">Phormidium yuhuli AB48</name>
    <dbReference type="NCBI Taxonomy" id="2940671"/>
    <lineage>
        <taxon>Bacteria</taxon>
        <taxon>Bacillati</taxon>
        <taxon>Cyanobacteriota</taxon>
        <taxon>Cyanophyceae</taxon>
        <taxon>Oscillatoriophycideae</taxon>
        <taxon>Oscillatoriales</taxon>
        <taxon>Oscillatoriaceae</taxon>
        <taxon>Phormidium</taxon>
        <taxon>Phormidium yuhuli</taxon>
    </lineage>
</organism>
<keyword evidence="2" id="KW-0378">Hydrolase</keyword>
<dbReference type="CDD" id="cd06260">
    <property type="entry name" value="DUF820-like"/>
    <property type="match status" value="1"/>
</dbReference>
<gene>
    <name evidence="2" type="ORF">NEA10_04705</name>
</gene>
<protein>
    <submittedName>
        <fullName evidence="2">Uma2 family endonuclease</fullName>
    </submittedName>
</protein>
<name>A0ABY5AV72_9CYAN</name>
<dbReference type="Gene3D" id="3.90.1570.10">
    <property type="entry name" value="tt1808, chain A"/>
    <property type="match status" value="1"/>
</dbReference>
<evidence type="ECO:0000313" key="2">
    <source>
        <dbReference type="EMBL" id="USR92028.1"/>
    </source>
</evidence>
<keyword evidence="2" id="KW-0540">Nuclease</keyword>
<evidence type="ECO:0000259" key="1">
    <source>
        <dbReference type="Pfam" id="PF05685"/>
    </source>
</evidence>
<proteinExistence type="predicted"/>
<dbReference type="GO" id="GO:0004519">
    <property type="term" value="F:endonuclease activity"/>
    <property type="evidence" value="ECO:0007669"/>
    <property type="project" value="UniProtKB-KW"/>
</dbReference>
<evidence type="ECO:0000313" key="3">
    <source>
        <dbReference type="Proteomes" id="UP001056708"/>
    </source>
</evidence>
<dbReference type="InterPro" id="IPR008538">
    <property type="entry name" value="Uma2"/>
</dbReference>
<dbReference type="RefSeq" id="WP_252664107.1">
    <property type="nucleotide sequence ID" value="NZ_CP098611.1"/>
</dbReference>
<dbReference type="SUPFAM" id="SSF52980">
    <property type="entry name" value="Restriction endonuclease-like"/>
    <property type="match status" value="1"/>
</dbReference>
<dbReference type="PANTHER" id="PTHR36558">
    <property type="entry name" value="GLR1098 PROTEIN"/>
    <property type="match status" value="1"/>
</dbReference>
<dbReference type="Proteomes" id="UP001056708">
    <property type="component" value="Chromosome"/>
</dbReference>